<reference evidence="2" key="2">
    <citation type="submission" date="2022-05" db="EMBL/GenBank/DDBJ databases">
        <authorList>
            <person name="Kunte H.-J."/>
        </authorList>
    </citation>
    <scope>NUCLEOTIDE SEQUENCE</scope>
    <source>
        <strain evidence="2">G5</strain>
    </source>
</reference>
<dbReference type="Proteomes" id="UP001056132">
    <property type="component" value="Chromosome 1"/>
</dbReference>
<keyword evidence="1" id="KW-0472">Membrane</keyword>
<dbReference type="RefSeq" id="WP_250025255.1">
    <property type="nucleotide sequence ID" value="NZ_CP097330.1"/>
</dbReference>
<reference evidence="2" key="1">
    <citation type="journal article" date="2022" name="Microbiol. Resour. Announc.">
        <title>Genome Sequence of Cupriavidus campinensis Strain G5, a Member of a Bacterial Consortium Capable of Polyethylene Degradation.</title>
        <authorList>
            <person name="Schneider B."/>
            <person name="Pfeiffer F."/>
            <person name="Dyall-Smith M."/>
            <person name="Kunte H.J."/>
        </authorList>
    </citation>
    <scope>NUCLEOTIDE SEQUENCE</scope>
    <source>
        <strain evidence="2">G5</strain>
    </source>
</reference>
<keyword evidence="1" id="KW-1133">Transmembrane helix</keyword>
<name>A0AAE9L3Z7_9BURK</name>
<gene>
    <name evidence="2" type="ORF">M5D45_07370</name>
</gene>
<evidence type="ECO:0000313" key="3">
    <source>
        <dbReference type="Proteomes" id="UP001056132"/>
    </source>
</evidence>
<sequence>MRIVRPLALVAVFVTLAVPALREPLEASMALQMLALLPGVFAAGWLSARLAPARWQARRWRRCGRTR</sequence>
<dbReference type="AlphaFoldDB" id="A0AAE9L3Z7"/>
<protein>
    <submittedName>
        <fullName evidence="2">Uncharacterized protein</fullName>
    </submittedName>
</protein>
<dbReference type="KEGG" id="ccam:M5D45_07370"/>
<feature type="transmembrane region" description="Helical" evidence="1">
    <location>
        <begin position="32"/>
        <end position="52"/>
    </location>
</feature>
<organism evidence="2 3">
    <name type="scientific">Cupriavidus campinensis</name>
    <dbReference type="NCBI Taxonomy" id="151783"/>
    <lineage>
        <taxon>Bacteria</taxon>
        <taxon>Pseudomonadati</taxon>
        <taxon>Pseudomonadota</taxon>
        <taxon>Betaproteobacteria</taxon>
        <taxon>Burkholderiales</taxon>
        <taxon>Burkholderiaceae</taxon>
        <taxon>Cupriavidus</taxon>
    </lineage>
</organism>
<dbReference type="EMBL" id="CP097330">
    <property type="protein sequence ID" value="URF05610.1"/>
    <property type="molecule type" value="Genomic_DNA"/>
</dbReference>
<proteinExistence type="predicted"/>
<accession>A0AAE9L3Z7</accession>
<evidence type="ECO:0000256" key="1">
    <source>
        <dbReference type="SAM" id="Phobius"/>
    </source>
</evidence>
<evidence type="ECO:0000313" key="2">
    <source>
        <dbReference type="EMBL" id="URF05610.1"/>
    </source>
</evidence>
<keyword evidence="1" id="KW-0812">Transmembrane</keyword>